<reference evidence="1" key="1">
    <citation type="submission" date="2022-02" db="EMBL/GenBank/DDBJ databases">
        <title>Plant Genome Project.</title>
        <authorList>
            <person name="Zhang R.-G."/>
        </authorList>
    </citation>
    <scope>NUCLEOTIDE SEQUENCE</scope>
    <source>
        <strain evidence="1">AT1</strain>
    </source>
</reference>
<protein>
    <submittedName>
        <fullName evidence="1">Uncharacterized protein</fullName>
    </submittedName>
</protein>
<dbReference type="Proteomes" id="UP001062846">
    <property type="component" value="Chromosome 13"/>
</dbReference>
<comment type="caution">
    <text evidence="1">The sequence shown here is derived from an EMBL/GenBank/DDBJ whole genome shotgun (WGS) entry which is preliminary data.</text>
</comment>
<accession>A0ACC0L9X7</accession>
<gene>
    <name evidence="1" type="ORF">RHMOL_Rhmol13G0236700</name>
</gene>
<evidence type="ECO:0000313" key="1">
    <source>
        <dbReference type="EMBL" id="KAI8525521.1"/>
    </source>
</evidence>
<keyword evidence="2" id="KW-1185">Reference proteome</keyword>
<evidence type="ECO:0000313" key="2">
    <source>
        <dbReference type="Proteomes" id="UP001062846"/>
    </source>
</evidence>
<dbReference type="EMBL" id="CM046400">
    <property type="protein sequence ID" value="KAI8525521.1"/>
    <property type="molecule type" value="Genomic_DNA"/>
</dbReference>
<proteinExistence type="predicted"/>
<sequence>MEEEHGPPPGWQLNSHMFIFKEEQIEEEDGPPPGCPSIPVKQEDVCLVEIDEEEEEEEEDDDDDDDDDDDGPPHDRQSVPQQPQPPPTFPPAISSGVTPLGKKQGSRLTPISRKGNTATGSASTKRRSKSSKGKSASNLTKTKPMKQKKSREVEVRPTAYRSSLGGIMNLIKELKLRECHKEVLKRTPFWRLFDAIIQGRLTPTQCRKSDKLIVKIIEAYDHATRKFRLGGKYVGLTRNDIGNIFGICSGKEAVGLKYGSRDEVNMVARRKLHHKRLTTPTMKKLLETYVLGNDTDDIKDVARLLCLYVCHTLFFPHSTTVKWVYLERIENLEKLMEYDWCGAIANDLMTSIRKNHQQPKKVSGCVVALLYWLCDHTNVVEAFHTDENLGFIRWSIPTMLSKFRTMSLEDLRDDQVDPYIEDARNGDASDNECTESAPRCGGENDVALSLIRLGEEVLPCSDSRKEVLPCSDSHKEVLPCSGSRKEVLPCSDSHKEVLPCSGSHGWVYDCDDSSDSDACYYANSRMIGKNADATNIGKDVVCHRIDNKKPIESVGRSENVDNLARADEENTSLIRELRLQVSKRDEEIEELVRKGKQREVQHAVAIEVKDAEIADLNKSILYLLDENDQLSAELDEIHNITQRHISNSQNVSPRIWMKRLKRKSRRGTEDLQFAYKRKKQKLTSEGENEEGPSDKDVINVDNIPPGPVSLPNKPVPIKNLRSYGVHCLLSTEDQQRISQIWSEAYSSTCIWSGSEMGSSIYVDDIRQLIVNSSISGSVIDAYSEILMRDQSKMVGELQSDGTQMTNETSYVFTCGLLSIIIPKSQEERLRLLDKWMPRGSAFRYLHFPILHAYHWTLLVLDNEEGSWKFYNSRQSRTGVDRYCEAATQLKRQVESYWKSKTKGLFMTHECKPIQLMEDSPQQGHSTLDCGIVVCYIIRQYFRNEPISSQLPEGGWQKMRSDILHAFLSDENNSWSLERQMNEDDEMKCTNSCIH</sequence>
<organism evidence="1 2">
    <name type="scientific">Rhododendron molle</name>
    <name type="common">Chinese azalea</name>
    <name type="synonym">Azalea mollis</name>
    <dbReference type="NCBI Taxonomy" id="49168"/>
    <lineage>
        <taxon>Eukaryota</taxon>
        <taxon>Viridiplantae</taxon>
        <taxon>Streptophyta</taxon>
        <taxon>Embryophyta</taxon>
        <taxon>Tracheophyta</taxon>
        <taxon>Spermatophyta</taxon>
        <taxon>Magnoliopsida</taxon>
        <taxon>eudicotyledons</taxon>
        <taxon>Gunneridae</taxon>
        <taxon>Pentapetalae</taxon>
        <taxon>asterids</taxon>
        <taxon>Ericales</taxon>
        <taxon>Ericaceae</taxon>
        <taxon>Ericoideae</taxon>
        <taxon>Rhodoreae</taxon>
        <taxon>Rhododendron</taxon>
    </lineage>
</organism>
<name>A0ACC0L9X7_RHOML</name>